<dbReference type="Gene3D" id="3.30.830.10">
    <property type="entry name" value="Metalloenzyme, LuxS/M16 peptidase-like"/>
    <property type="match status" value="4"/>
</dbReference>
<evidence type="ECO:0000313" key="4">
    <source>
        <dbReference type="Proteomes" id="UP000765509"/>
    </source>
</evidence>
<dbReference type="Pfam" id="PF05193">
    <property type="entry name" value="Peptidase_M16_C"/>
    <property type="match status" value="1"/>
</dbReference>
<dbReference type="FunFam" id="3.30.830.10:FF:000031">
    <property type="entry name" value="Putative zinc metalloprotease"/>
    <property type="match status" value="1"/>
</dbReference>
<dbReference type="EMBL" id="AVOT02001195">
    <property type="protein sequence ID" value="MBW0466041.1"/>
    <property type="molecule type" value="Genomic_DNA"/>
</dbReference>
<dbReference type="InterPro" id="IPR007863">
    <property type="entry name" value="Peptidase_M16_C"/>
</dbReference>
<sequence length="1093" mass="120550">MPASTKSIEHRSSHALSRIINLLGSVTSRSSLVVLLALSAARPASSGSPSRSSTDKHVCVSQAHINTTSYGGTRQNFVNASEIPSSYGNFDRVIEPFLLDSAPIRVAKWRSRKTGLSVVWIETQRPLINADITVATEIFNDSGIPHTLEHLTFHGSEKYPYGGSLDILANRAFAYGTNAGTSITSTSYTIETAGPDGLLRILPVYFDHIFNPTLLPEAFITEVYHINDKGEEAGVVFSEMQGLENSSSELMFLCTQRALYPPTSAYRSETSGLMDALRVLTVDQIKDYHNTYYRPYNLQLLVTGKLDLTVLLKTLQEQVEPSILEHGQNHIPKSWKRPFLETSSKGGAVLDKNQTLTVEFPSQDESLGEILLSWIGPKANEFLPQVALTILGTYLSEHKVSPLSKNFIETASPLCTSISFAQSDGEQLLLHLSLSSVPAEHLLTIGDSLRKTFAEEAELINMDRMGLLIQREMLKVEQAIELDPHGAFQSCVTTTFLYGSDNDLFLALSTTVQCYKTIATWSAQTWSAFFKKWLVESPTLTVIGRPSARLSKKLGSDNTLRTETNQKKYGPEGLKKVGEELKHAQQVNARPLPDEVISQFPIPSLDSIKWIDVEIAQAHGAYESSLQSLLDRKDPVSLPYFIQFNHIDSNFLSIHIVLSPSDLPAELFSLLPIYIQSFFSLPIKRKDGTFLSCEQVVRQLDKQTVDYAITPGSPIAQTLDIHVKVEQSNYAPAIAWLRDLLWGSAFDPESLRTTIIDDLQNIRRMKADSNQVLQALYHAMIYPPDVSPLSSMNFLLLEVTQPIVLQKLKSEPQPLLKQMEQLRSHLLKVTSMRISVSGNIRDLQEPKTAWLKNFEVLQGTPLQKPLMANTVLGSEGAKPSGKAVVSSIASSESNHALHFSHGPQGFDHPDNAALAVALSALNAIEGYLWKAVRGPGLAYMASLTSDVEIGHVVLGINSSPDSFKAFHESAKVVKALVERKLKFDNATLEAAKSTLVYFTVSKIANGEAAASEAFANLGFKSLPPDFSRNQLQRIMTVSVEDAIQAISKYILPIFNPKQSSAIVACSVTKAHETAQSLSKMGYSVEQRDMNDKM</sequence>
<dbReference type="AlphaFoldDB" id="A0A9Q3BJH1"/>
<dbReference type="SUPFAM" id="SSF63411">
    <property type="entry name" value="LuxS/MPP-like metallohydrolase"/>
    <property type="match status" value="4"/>
</dbReference>
<dbReference type="PANTHER" id="PTHR43016:SF16">
    <property type="entry name" value="METALLOPROTEASE, PUTATIVE (AFU_ORTHOLOGUE AFUA_4G07610)-RELATED"/>
    <property type="match status" value="1"/>
</dbReference>
<protein>
    <recommendedName>
        <fullName evidence="5">Mitochondrial presequence protease</fullName>
    </recommendedName>
</protein>
<evidence type="ECO:0008006" key="5">
    <source>
        <dbReference type="Google" id="ProtNLM"/>
    </source>
</evidence>
<feature type="domain" description="Peptidase M16 N-terminal" evidence="1">
    <location>
        <begin position="140"/>
        <end position="228"/>
    </location>
</feature>
<reference evidence="3" key="1">
    <citation type="submission" date="2021-03" db="EMBL/GenBank/DDBJ databases">
        <title>Draft genome sequence of rust myrtle Austropuccinia psidii MF-1, a brazilian biotype.</title>
        <authorList>
            <person name="Quecine M.C."/>
            <person name="Pachon D.M.R."/>
            <person name="Bonatelli M.L."/>
            <person name="Correr F.H."/>
            <person name="Franceschini L.M."/>
            <person name="Leite T.F."/>
            <person name="Margarido G.R.A."/>
            <person name="Almeida C.A."/>
            <person name="Ferrarezi J.A."/>
            <person name="Labate C.A."/>
        </authorList>
    </citation>
    <scope>NUCLEOTIDE SEQUENCE</scope>
    <source>
        <strain evidence="3">MF-1</strain>
    </source>
</reference>
<gene>
    <name evidence="3" type="ORF">O181_005756</name>
</gene>
<feature type="domain" description="Peptidase M16 C-terminal" evidence="2">
    <location>
        <begin position="280"/>
        <end position="457"/>
    </location>
</feature>
<dbReference type="FunFam" id="3.30.830.10:FF:000015">
    <property type="entry name" value="Putative zinc metalloprotease"/>
    <property type="match status" value="1"/>
</dbReference>
<dbReference type="InterPro" id="IPR011249">
    <property type="entry name" value="Metalloenz_LuxS/M16"/>
</dbReference>
<keyword evidence="4" id="KW-1185">Reference proteome</keyword>
<dbReference type="Proteomes" id="UP000765509">
    <property type="component" value="Unassembled WGS sequence"/>
</dbReference>
<evidence type="ECO:0000313" key="3">
    <source>
        <dbReference type="EMBL" id="MBW0466041.1"/>
    </source>
</evidence>
<accession>A0A9Q3BJH1</accession>
<evidence type="ECO:0000259" key="1">
    <source>
        <dbReference type="Pfam" id="PF00675"/>
    </source>
</evidence>
<dbReference type="GO" id="GO:0046872">
    <property type="term" value="F:metal ion binding"/>
    <property type="evidence" value="ECO:0007669"/>
    <property type="project" value="InterPro"/>
</dbReference>
<comment type="caution">
    <text evidence="3">The sequence shown here is derived from an EMBL/GenBank/DDBJ whole genome shotgun (WGS) entry which is preliminary data.</text>
</comment>
<proteinExistence type="predicted"/>
<name>A0A9Q3BJH1_9BASI</name>
<organism evidence="3 4">
    <name type="scientific">Austropuccinia psidii MF-1</name>
    <dbReference type="NCBI Taxonomy" id="1389203"/>
    <lineage>
        <taxon>Eukaryota</taxon>
        <taxon>Fungi</taxon>
        <taxon>Dikarya</taxon>
        <taxon>Basidiomycota</taxon>
        <taxon>Pucciniomycotina</taxon>
        <taxon>Pucciniomycetes</taxon>
        <taxon>Pucciniales</taxon>
        <taxon>Sphaerophragmiaceae</taxon>
        <taxon>Austropuccinia</taxon>
    </lineage>
</organism>
<evidence type="ECO:0000259" key="2">
    <source>
        <dbReference type="Pfam" id="PF05193"/>
    </source>
</evidence>
<dbReference type="Pfam" id="PF00675">
    <property type="entry name" value="Peptidase_M16"/>
    <property type="match status" value="1"/>
</dbReference>
<dbReference type="OrthoDB" id="4953at2759"/>
<dbReference type="InterPro" id="IPR011765">
    <property type="entry name" value="Pept_M16_N"/>
</dbReference>
<dbReference type="PANTHER" id="PTHR43016">
    <property type="entry name" value="PRESEQUENCE PROTEASE"/>
    <property type="match status" value="1"/>
</dbReference>